<reference evidence="1 2" key="1">
    <citation type="submission" date="2020-04" db="EMBL/GenBank/DDBJ databases">
        <title>Sequencing and Assembly of C. fimi.</title>
        <authorList>
            <person name="Ramsey A.R."/>
        </authorList>
    </citation>
    <scope>NUCLEOTIDE SEQUENCE [LARGE SCALE GENOMIC DNA]</scope>
    <source>
        <strain evidence="1 2">SB</strain>
    </source>
</reference>
<name>A0A7Y0QIT9_CELFI</name>
<proteinExistence type="predicted"/>
<evidence type="ECO:0000313" key="1">
    <source>
        <dbReference type="EMBL" id="NMR21600.1"/>
    </source>
</evidence>
<dbReference type="AlphaFoldDB" id="A0A7Y0QIT9"/>
<comment type="caution">
    <text evidence="1">The sequence shown here is derived from an EMBL/GenBank/DDBJ whole genome shotgun (WGS) entry which is preliminary data.</text>
</comment>
<accession>A0A7Y0QIT9</accession>
<sequence length="130" mass="14824">MRAGYYAEFRGREYRCVNPYKALIRLEEAGSLPQPEGFELDARGRWTRLVERDQVSRRVTVRTDARWRGHAVAVVLVEDDQAVIQQEGCPPPDDPEVVAIDNGWWQAPVPVAELTDVESHETDLLPQPRS</sequence>
<dbReference type="Proteomes" id="UP000562124">
    <property type="component" value="Unassembled WGS sequence"/>
</dbReference>
<keyword evidence="2" id="KW-1185">Reference proteome</keyword>
<protein>
    <submittedName>
        <fullName evidence="1">Uncharacterized protein</fullName>
    </submittedName>
</protein>
<organism evidence="1 2">
    <name type="scientific">Cellulomonas fimi</name>
    <dbReference type="NCBI Taxonomy" id="1708"/>
    <lineage>
        <taxon>Bacteria</taxon>
        <taxon>Bacillati</taxon>
        <taxon>Actinomycetota</taxon>
        <taxon>Actinomycetes</taxon>
        <taxon>Micrococcales</taxon>
        <taxon>Cellulomonadaceae</taxon>
        <taxon>Cellulomonas</taxon>
    </lineage>
</organism>
<gene>
    <name evidence="1" type="ORF">HIR71_15475</name>
</gene>
<evidence type="ECO:0000313" key="2">
    <source>
        <dbReference type="Proteomes" id="UP000562124"/>
    </source>
</evidence>
<dbReference type="EMBL" id="JABCJJ010000044">
    <property type="protein sequence ID" value="NMR21600.1"/>
    <property type="molecule type" value="Genomic_DNA"/>
</dbReference>